<evidence type="ECO:0000313" key="2">
    <source>
        <dbReference type="EMBL" id="MFC4294359.1"/>
    </source>
</evidence>
<accession>A0ABV8RNS2</accession>
<dbReference type="EMBL" id="JBHSDR010000003">
    <property type="protein sequence ID" value="MFC4294359.1"/>
    <property type="molecule type" value="Genomic_DNA"/>
</dbReference>
<name>A0ABV8RNS2_9SPHN</name>
<proteinExistence type="predicted"/>
<dbReference type="Pfam" id="PF12276">
    <property type="entry name" value="DUF3617"/>
    <property type="match status" value="1"/>
</dbReference>
<dbReference type="RefSeq" id="WP_379537813.1">
    <property type="nucleotide sequence ID" value="NZ_JBHSDR010000003.1"/>
</dbReference>
<gene>
    <name evidence="2" type="ORF">ACFO0A_04720</name>
</gene>
<evidence type="ECO:0000313" key="3">
    <source>
        <dbReference type="Proteomes" id="UP001595828"/>
    </source>
</evidence>
<dbReference type="Proteomes" id="UP001595828">
    <property type="component" value="Unassembled WGS sequence"/>
</dbReference>
<organism evidence="2 3">
    <name type="scientific">Novosphingobium tardum</name>
    <dbReference type="NCBI Taxonomy" id="1538021"/>
    <lineage>
        <taxon>Bacteria</taxon>
        <taxon>Pseudomonadati</taxon>
        <taxon>Pseudomonadota</taxon>
        <taxon>Alphaproteobacteria</taxon>
        <taxon>Sphingomonadales</taxon>
        <taxon>Sphingomonadaceae</taxon>
        <taxon>Novosphingobium</taxon>
    </lineage>
</organism>
<keyword evidence="3" id="KW-1185">Reference proteome</keyword>
<reference evidence="3" key="1">
    <citation type="journal article" date="2019" name="Int. J. Syst. Evol. Microbiol.">
        <title>The Global Catalogue of Microorganisms (GCM) 10K type strain sequencing project: providing services to taxonomists for standard genome sequencing and annotation.</title>
        <authorList>
            <consortium name="The Broad Institute Genomics Platform"/>
            <consortium name="The Broad Institute Genome Sequencing Center for Infectious Disease"/>
            <person name="Wu L."/>
            <person name="Ma J."/>
        </authorList>
    </citation>
    <scope>NUCLEOTIDE SEQUENCE [LARGE SCALE GENOMIC DNA]</scope>
    <source>
        <strain evidence="3">CGMCC 1.12989</strain>
    </source>
</reference>
<comment type="caution">
    <text evidence="2">The sequence shown here is derived from an EMBL/GenBank/DDBJ whole genome shotgun (WGS) entry which is preliminary data.</text>
</comment>
<dbReference type="InterPro" id="IPR022061">
    <property type="entry name" value="DUF3617"/>
</dbReference>
<feature type="region of interest" description="Disordered" evidence="1">
    <location>
        <begin position="173"/>
        <end position="195"/>
    </location>
</feature>
<feature type="compositionally biased region" description="Pro residues" evidence="1">
    <location>
        <begin position="186"/>
        <end position="195"/>
    </location>
</feature>
<feature type="region of interest" description="Disordered" evidence="1">
    <location>
        <begin position="24"/>
        <end position="47"/>
    </location>
</feature>
<protein>
    <submittedName>
        <fullName evidence="2">DUF3617 domain-containing protein</fullName>
    </submittedName>
</protein>
<evidence type="ECO:0000256" key="1">
    <source>
        <dbReference type="SAM" id="MobiDB-lite"/>
    </source>
</evidence>
<feature type="compositionally biased region" description="Basic and acidic residues" evidence="1">
    <location>
        <begin position="24"/>
        <end position="34"/>
    </location>
</feature>
<sequence length="195" mass="20154">MRAVLATTLGLALVLPLAGCDKPDKGPKTLDQAKAEAAQLSRPAPGQYRQTTKITRFEVPGAPPQMAERMKQMMGGTGQTATYCLSKADAEKGFEEMFKNVGKGECRYDRFDATSGTIDAIMVCKTGPSSTAKMAMNGTVSTTGSSVKVDVEQTGGSGPMDNAKIGMDISSERIGDCPAGAATPSAPAPSPTAAN</sequence>